<protein>
    <recommendedName>
        <fullName evidence="2">histidine kinase</fullName>
        <ecNumber evidence="2">2.7.13.3</ecNumber>
    </recommendedName>
</protein>
<evidence type="ECO:0000256" key="1">
    <source>
        <dbReference type="ARBA" id="ARBA00000085"/>
    </source>
</evidence>
<dbReference type="InterPro" id="IPR025828">
    <property type="entry name" value="Put_sensor_dom"/>
</dbReference>
<dbReference type="OrthoDB" id="4198152at2"/>
<dbReference type="Pfam" id="PF07730">
    <property type="entry name" value="HisKA_3"/>
    <property type="match status" value="1"/>
</dbReference>
<feature type="domain" description="Putative sensor" evidence="11">
    <location>
        <begin position="10"/>
        <end position="187"/>
    </location>
</feature>
<dbReference type="PANTHER" id="PTHR24421">
    <property type="entry name" value="NITRATE/NITRITE SENSOR PROTEIN NARX-RELATED"/>
    <property type="match status" value="1"/>
</dbReference>
<accession>A0A7K0CKD2</accession>
<evidence type="ECO:0000256" key="3">
    <source>
        <dbReference type="ARBA" id="ARBA00022553"/>
    </source>
</evidence>
<evidence type="ECO:0000256" key="5">
    <source>
        <dbReference type="ARBA" id="ARBA00022741"/>
    </source>
</evidence>
<evidence type="ECO:0000256" key="2">
    <source>
        <dbReference type="ARBA" id="ARBA00012438"/>
    </source>
</evidence>
<gene>
    <name evidence="12" type="ORF">SRB5_40970</name>
</gene>
<keyword evidence="9" id="KW-1133">Transmembrane helix</keyword>
<dbReference type="InterPro" id="IPR011712">
    <property type="entry name" value="Sig_transdc_His_kin_sub3_dim/P"/>
</dbReference>
<evidence type="ECO:0000313" key="12">
    <source>
        <dbReference type="EMBL" id="MQY13937.1"/>
    </source>
</evidence>
<dbReference type="EC" id="2.7.13.3" evidence="2"/>
<dbReference type="EMBL" id="WEGJ01000016">
    <property type="protein sequence ID" value="MQY13937.1"/>
    <property type="molecule type" value="Genomic_DNA"/>
</dbReference>
<sequence>MKPTLRAAAYLTTGLLLGPLTLTALLLLTATGVALSPLLVGLPLLALAALTGIPATAAERHRLRVLGAPVPSGPHTPPTRPGLLPWARHRFTEPATWRELAYAVLGALVLWPLEAVALTVLVVIPGALIATPVLLALDGAEVKAVKLLTVTGQPAAFACAAAGLAVLLLAARPLRALAAARARLTRAASRGTTAVRELTRSRARLVDAFEAERRRIERDLHDGAQQRLVALSMTLGLARLDTEPGTPLHDRLTAAHDETRHVLADLRDLIQNIHPRVLTDYGLPAAVPDAADRSPVPVTTDVADLPRFPEPVEAAAYFVIREALANAAKHSGADGIRIEGTYRTGLLTLAVRDDGRGGADPAGGSGLTGLADRLAVLSGTLTLTSPPGGPTELRAEIPCRPCV</sequence>
<keyword evidence="8" id="KW-0902">Two-component regulatory system</keyword>
<feature type="transmembrane region" description="Helical" evidence="9">
    <location>
        <begin position="150"/>
        <end position="171"/>
    </location>
</feature>
<keyword evidence="13" id="KW-1185">Reference proteome</keyword>
<keyword evidence="3" id="KW-0597">Phosphoprotein</keyword>
<keyword evidence="9" id="KW-0472">Membrane</keyword>
<feature type="domain" description="Signal transduction histidine kinase subgroup 3 dimerisation and phosphoacceptor" evidence="10">
    <location>
        <begin position="212"/>
        <end position="278"/>
    </location>
</feature>
<dbReference type="Gene3D" id="1.20.5.1930">
    <property type="match status" value="1"/>
</dbReference>
<dbReference type="InterPro" id="IPR036890">
    <property type="entry name" value="HATPase_C_sf"/>
</dbReference>
<dbReference type="GO" id="GO:0005524">
    <property type="term" value="F:ATP binding"/>
    <property type="evidence" value="ECO:0007669"/>
    <property type="project" value="UniProtKB-KW"/>
</dbReference>
<name>A0A7K0CKD2_9ACTN</name>
<dbReference type="GO" id="GO:0016020">
    <property type="term" value="C:membrane"/>
    <property type="evidence" value="ECO:0007669"/>
    <property type="project" value="InterPro"/>
</dbReference>
<evidence type="ECO:0000256" key="4">
    <source>
        <dbReference type="ARBA" id="ARBA00022679"/>
    </source>
</evidence>
<dbReference type="GO" id="GO:0000155">
    <property type="term" value="F:phosphorelay sensor kinase activity"/>
    <property type="evidence" value="ECO:0007669"/>
    <property type="project" value="InterPro"/>
</dbReference>
<keyword evidence="9" id="KW-0812">Transmembrane</keyword>
<dbReference type="GO" id="GO:0046983">
    <property type="term" value="F:protein dimerization activity"/>
    <property type="evidence" value="ECO:0007669"/>
    <property type="project" value="InterPro"/>
</dbReference>
<organism evidence="12 13">
    <name type="scientific">Streptomyces smaragdinus</name>
    <dbReference type="NCBI Taxonomy" id="2585196"/>
    <lineage>
        <taxon>Bacteria</taxon>
        <taxon>Bacillati</taxon>
        <taxon>Actinomycetota</taxon>
        <taxon>Actinomycetes</taxon>
        <taxon>Kitasatosporales</taxon>
        <taxon>Streptomycetaceae</taxon>
        <taxon>Streptomyces</taxon>
    </lineage>
</organism>
<dbReference type="CDD" id="cd16917">
    <property type="entry name" value="HATPase_UhpB-NarQ-NarX-like"/>
    <property type="match status" value="1"/>
</dbReference>
<keyword evidence="7" id="KW-0067">ATP-binding</keyword>
<dbReference type="RefSeq" id="WP_153454098.1">
    <property type="nucleotide sequence ID" value="NZ_WEGJ01000016.1"/>
</dbReference>
<keyword evidence="6" id="KW-0418">Kinase</keyword>
<dbReference type="InterPro" id="IPR050482">
    <property type="entry name" value="Sensor_HK_TwoCompSys"/>
</dbReference>
<feature type="transmembrane region" description="Helical" evidence="9">
    <location>
        <begin position="34"/>
        <end position="55"/>
    </location>
</feature>
<keyword evidence="5" id="KW-0547">Nucleotide-binding</keyword>
<evidence type="ECO:0000313" key="13">
    <source>
        <dbReference type="Proteomes" id="UP000466345"/>
    </source>
</evidence>
<feature type="transmembrane region" description="Helical" evidence="9">
    <location>
        <begin position="100"/>
        <end position="130"/>
    </location>
</feature>
<evidence type="ECO:0000256" key="7">
    <source>
        <dbReference type="ARBA" id="ARBA00022840"/>
    </source>
</evidence>
<dbReference type="Pfam" id="PF13796">
    <property type="entry name" value="Sensor"/>
    <property type="match status" value="1"/>
</dbReference>
<evidence type="ECO:0000256" key="8">
    <source>
        <dbReference type="ARBA" id="ARBA00023012"/>
    </source>
</evidence>
<dbReference type="AlphaFoldDB" id="A0A7K0CKD2"/>
<evidence type="ECO:0000256" key="9">
    <source>
        <dbReference type="SAM" id="Phobius"/>
    </source>
</evidence>
<feature type="transmembrane region" description="Helical" evidence="9">
    <location>
        <begin position="7"/>
        <end position="28"/>
    </location>
</feature>
<dbReference type="PANTHER" id="PTHR24421:SF10">
    <property type="entry name" value="NITRATE_NITRITE SENSOR PROTEIN NARQ"/>
    <property type="match status" value="1"/>
</dbReference>
<evidence type="ECO:0000256" key="6">
    <source>
        <dbReference type="ARBA" id="ARBA00022777"/>
    </source>
</evidence>
<keyword evidence="4" id="KW-0808">Transferase</keyword>
<evidence type="ECO:0000259" key="10">
    <source>
        <dbReference type="Pfam" id="PF07730"/>
    </source>
</evidence>
<dbReference type="Proteomes" id="UP000466345">
    <property type="component" value="Unassembled WGS sequence"/>
</dbReference>
<evidence type="ECO:0000259" key="11">
    <source>
        <dbReference type="Pfam" id="PF13796"/>
    </source>
</evidence>
<comment type="catalytic activity">
    <reaction evidence="1">
        <text>ATP + protein L-histidine = ADP + protein N-phospho-L-histidine.</text>
        <dbReference type="EC" id="2.7.13.3"/>
    </reaction>
</comment>
<comment type="caution">
    <text evidence="12">The sequence shown here is derived from an EMBL/GenBank/DDBJ whole genome shotgun (WGS) entry which is preliminary data.</text>
</comment>
<reference evidence="12 13" key="1">
    <citation type="submission" date="2019-10" db="EMBL/GenBank/DDBJ databases">
        <title>Streptomyces smaragdinus sp. nov. and Streptomyces fabii sp. nov., isolated from the gut of fungus growing-termite Macrotermes natalensis.</title>
        <authorList>
            <person name="Schwitalla J."/>
            <person name="Benndorf R."/>
            <person name="Martin K."/>
            <person name="De Beer W."/>
            <person name="Kaster A.-K."/>
            <person name="Vollmers J."/>
            <person name="Poulsen M."/>
            <person name="Beemelmanns C."/>
        </authorList>
    </citation>
    <scope>NUCLEOTIDE SEQUENCE [LARGE SCALE GENOMIC DNA]</scope>
    <source>
        <strain evidence="12 13">RB5</strain>
    </source>
</reference>
<proteinExistence type="predicted"/>
<dbReference type="SUPFAM" id="SSF55874">
    <property type="entry name" value="ATPase domain of HSP90 chaperone/DNA topoisomerase II/histidine kinase"/>
    <property type="match status" value="1"/>
</dbReference>
<dbReference type="Gene3D" id="3.30.565.10">
    <property type="entry name" value="Histidine kinase-like ATPase, C-terminal domain"/>
    <property type="match status" value="1"/>
</dbReference>